<protein>
    <recommendedName>
        <fullName evidence="5">Steroid 5-alpha reductase C-terminal domain-containing protein</fullName>
    </recommendedName>
</protein>
<dbReference type="FunCoup" id="G7DZH1">
    <property type="interactions" value="124"/>
</dbReference>
<dbReference type="AlphaFoldDB" id="G7DZH1"/>
<keyword evidence="4" id="KW-1185">Reference proteome</keyword>
<keyword evidence="2" id="KW-0812">Transmembrane</keyword>
<evidence type="ECO:0000256" key="2">
    <source>
        <dbReference type="SAM" id="Phobius"/>
    </source>
</evidence>
<dbReference type="Gene3D" id="1.20.120.1630">
    <property type="match status" value="1"/>
</dbReference>
<dbReference type="HOGENOM" id="CLU_043418_0_0_1"/>
<gene>
    <name evidence="3" type="primary">Mo02639</name>
    <name evidence="3" type="ORF">E5Q_02639</name>
</gene>
<reference evidence="3 4" key="1">
    <citation type="journal article" date="2011" name="J. Gen. Appl. Microbiol.">
        <title>Draft genome sequencing of the enigmatic basidiomycete Mixia osmundae.</title>
        <authorList>
            <person name="Nishida H."/>
            <person name="Nagatsuka Y."/>
            <person name="Sugiyama J."/>
        </authorList>
    </citation>
    <scope>NUCLEOTIDE SEQUENCE [LARGE SCALE GENOMIC DNA]</scope>
    <source>
        <strain evidence="4">CBS 9802 / IAM 14324 / JCM 22182 / KY 12970</strain>
    </source>
</reference>
<accession>G7DZH1</accession>
<dbReference type="Proteomes" id="UP000009131">
    <property type="component" value="Unassembled WGS sequence"/>
</dbReference>
<organism evidence="3 4">
    <name type="scientific">Mixia osmundae (strain CBS 9802 / IAM 14324 / JCM 22182 / KY 12970)</name>
    <dbReference type="NCBI Taxonomy" id="764103"/>
    <lineage>
        <taxon>Eukaryota</taxon>
        <taxon>Fungi</taxon>
        <taxon>Dikarya</taxon>
        <taxon>Basidiomycota</taxon>
        <taxon>Pucciniomycotina</taxon>
        <taxon>Mixiomycetes</taxon>
        <taxon>Mixiales</taxon>
        <taxon>Mixiaceae</taxon>
        <taxon>Mixia</taxon>
    </lineage>
</organism>
<comment type="caution">
    <text evidence="3">The sequence shown here is derived from an EMBL/GenBank/DDBJ whole genome shotgun (WGS) entry which is preliminary data.</text>
</comment>
<dbReference type="InterPro" id="IPR010721">
    <property type="entry name" value="UstE-like"/>
</dbReference>
<proteinExistence type="predicted"/>
<evidence type="ECO:0000313" key="3">
    <source>
        <dbReference type="EMBL" id="GAA95981.1"/>
    </source>
</evidence>
<dbReference type="EMBL" id="BABT02000069">
    <property type="protein sequence ID" value="GAA95981.1"/>
    <property type="molecule type" value="Genomic_DNA"/>
</dbReference>
<dbReference type="OrthoDB" id="201504at2759"/>
<reference evidence="3 4" key="2">
    <citation type="journal article" date="2012" name="Open Biol.">
        <title>Characteristics of nucleosomes and linker DNA regions on the genome of the basidiomycete Mixia osmundae revealed by mono- and dinucleosome mapping.</title>
        <authorList>
            <person name="Nishida H."/>
            <person name="Kondo S."/>
            <person name="Matsumoto T."/>
            <person name="Suzuki Y."/>
            <person name="Yoshikawa H."/>
            <person name="Taylor T.D."/>
            <person name="Sugiyama J."/>
        </authorList>
    </citation>
    <scope>NUCLEOTIDE SEQUENCE [LARGE SCALE GENOMIC DNA]</scope>
    <source>
        <strain evidence="4">CBS 9802 / IAM 14324 / JCM 22182 / KY 12970</strain>
    </source>
</reference>
<dbReference type="OMA" id="LWITERI"/>
<sequence length="443" mass="50521">MFDRFGSIPPPHPALDPNTHLIPGLKAFIKAGAHVPTNLSTNDLTVATAQTWLKTQDPLTLSLVLCFWSSVVTWFLGEVTGNVSQVDRIWTFMPVIYSAILTLHPHWQSYDFKLFTLPKLSWSSRASWDKNFVDLLVPSGVDPRMMLILLLQVLWSLRLTSNAIRRGFFDPRTEDYRWPFIRERFPGGKLSFKVFNLVFIAFIQNIILMATALPQYVLLTSRASAHPTHAAPALGRTDLILTGWYLVNLYLEFVADNQHQRYQNWKHGSGREGRPGQVGKTARQMQIDEGRLRRGFCTEGLWAYSRHPNFLCEQTGWFILYLFSVHATVSPTVINTVYKSFDAALTTRSIDPVKAIAHSAWPHFFTFALAGPLSMWMIFAGSTWLTELISSRKYPLYKQYQRRVGRFTPDGTLLKSIWLLLTGSYGKVTEDVFGQAPKQIKSQ</sequence>
<dbReference type="PANTHER" id="PTHR32251:SF23">
    <property type="entry name" value="3-OXO-5-ALPHA-STEROID 4-DEHYDROGENASE (DUF1295)"/>
    <property type="match status" value="1"/>
</dbReference>
<evidence type="ECO:0000256" key="1">
    <source>
        <dbReference type="SAM" id="MobiDB-lite"/>
    </source>
</evidence>
<feature type="region of interest" description="Disordered" evidence="1">
    <location>
        <begin position="265"/>
        <end position="284"/>
    </location>
</feature>
<name>G7DZH1_MIXOS</name>
<feature type="transmembrane region" description="Helical" evidence="2">
    <location>
        <begin position="194"/>
        <end position="213"/>
    </location>
</feature>
<feature type="transmembrane region" description="Helical" evidence="2">
    <location>
        <begin position="364"/>
        <end position="385"/>
    </location>
</feature>
<dbReference type="InParanoid" id="G7DZH1"/>
<evidence type="ECO:0008006" key="5">
    <source>
        <dbReference type="Google" id="ProtNLM"/>
    </source>
</evidence>
<keyword evidence="2" id="KW-1133">Transmembrane helix</keyword>
<dbReference type="eggNOG" id="KOG4650">
    <property type="taxonomic scope" value="Eukaryota"/>
</dbReference>
<dbReference type="RefSeq" id="XP_014565718.1">
    <property type="nucleotide sequence ID" value="XM_014710232.1"/>
</dbReference>
<dbReference type="GO" id="GO:0016020">
    <property type="term" value="C:membrane"/>
    <property type="evidence" value="ECO:0007669"/>
    <property type="project" value="TreeGrafter"/>
</dbReference>
<evidence type="ECO:0000313" key="4">
    <source>
        <dbReference type="Proteomes" id="UP000009131"/>
    </source>
</evidence>
<dbReference type="Pfam" id="PF06966">
    <property type="entry name" value="DUF1295"/>
    <property type="match status" value="1"/>
</dbReference>
<dbReference type="PANTHER" id="PTHR32251">
    <property type="entry name" value="3-OXO-5-ALPHA-STEROID 4-DEHYDROGENASE"/>
    <property type="match status" value="1"/>
</dbReference>
<keyword evidence="2" id="KW-0472">Membrane</keyword>